<dbReference type="GO" id="GO:0008168">
    <property type="term" value="F:methyltransferase activity"/>
    <property type="evidence" value="ECO:0007669"/>
    <property type="project" value="UniProtKB-KW"/>
</dbReference>
<dbReference type="PRINTS" id="PR00507">
    <property type="entry name" value="N12N6MTFRASE"/>
</dbReference>
<name>A0AAE6EXM6_BACFG</name>
<feature type="region of interest" description="Disordered" evidence="2">
    <location>
        <begin position="1686"/>
        <end position="1705"/>
    </location>
</feature>
<dbReference type="Gene3D" id="3.40.50.300">
    <property type="entry name" value="P-loop containing nucleotide triphosphate hydrolases"/>
    <property type="match status" value="2"/>
</dbReference>
<dbReference type="InterPro" id="IPR027417">
    <property type="entry name" value="P-loop_NTPase"/>
</dbReference>
<geneLocation type="plasmid" evidence="4 5">
    <name>pBFS01_1</name>
</geneLocation>
<evidence type="ECO:0000259" key="3">
    <source>
        <dbReference type="PROSITE" id="PS51194"/>
    </source>
</evidence>
<keyword evidence="4" id="KW-0614">Plasmid</keyword>
<feature type="region of interest" description="Disordered" evidence="2">
    <location>
        <begin position="427"/>
        <end position="446"/>
    </location>
</feature>
<dbReference type="PANTHER" id="PTHR41313">
    <property type="entry name" value="ADENINE-SPECIFIC METHYLTRANSFERASE"/>
    <property type="match status" value="1"/>
</dbReference>
<dbReference type="RefSeq" id="WP_032535473.1">
    <property type="nucleotide sequence ID" value="NZ_CP036547.1"/>
</dbReference>
<dbReference type="Proteomes" id="UP000036847">
    <property type="component" value="Plasmid pBFS01_1"/>
</dbReference>
<gene>
    <name evidence="4" type="ORF">EC80_023470</name>
</gene>
<keyword evidence="4" id="KW-0808">Transferase</keyword>
<dbReference type="SUPFAM" id="SSF53335">
    <property type="entry name" value="S-adenosyl-L-methionine-dependent methyltransferases"/>
    <property type="match status" value="1"/>
</dbReference>
<feature type="coiled-coil region" evidence="1">
    <location>
        <begin position="1469"/>
        <end position="1507"/>
    </location>
</feature>
<reference evidence="4 5" key="1">
    <citation type="submission" date="2019-03" db="EMBL/GenBank/DDBJ databases">
        <title>Complete genome assembly of MDR B. fragilis.</title>
        <authorList>
            <person name="Sydenham T.V."/>
            <person name="Hasman H."/>
            <person name="Justesen U.S."/>
        </authorList>
    </citation>
    <scope>NUCLEOTIDE SEQUENCE [LARGE SCALE GENOMIC DNA]</scope>
    <source>
        <strain evidence="4 5">DCMSKEJBY0001B</strain>
        <plasmid evidence="4 5">pBFS01_1</plasmid>
    </source>
</reference>
<organism evidence="4 5">
    <name type="scientific">Bacteroides fragilis</name>
    <dbReference type="NCBI Taxonomy" id="817"/>
    <lineage>
        <taxon>Bacteria</taxon>
        <taxon>Pseudomonadati</taxon>
        <taxon>Bacteroidota</taxon>
        <taxon>Bacteroidia</taxon>
        <taxon>Bacteroidales</taxon>
        <taxon>Bacteroidaceae</taxon>
        <taxon>Bacteroides</taxon>
    </lineage>
</organism>
<proteinExistence type="predicted"/>
<dbReference type="InterPro" id="IPR014001">
    <property type="entry name" value="Helicase_ATP-bd"/>
</dbReference>
<evidence type="ECO:0000256" key="2">
    <source>
        <dbReference type="SAM" id="MobiDB-lite"/>
    </source>
</evidence>
<evidence type="ECO:0000313" key="5">
    <source>
        <dbReference type="Proteomes" id="UP000036847"/>
    </source>
</evidence>
<dbReference type="PROSITE" id="PS51194">
    <property type="entry name" value="HELICASE_CTER"/>
    <property type="match status" value="1"/>
</dbReference>
<dbReference type="Gene3D" id="3.40.50.150">
    <property type="entry name" value="Vaccinia Virus protein VP39"/>
    <property type="match status" value="1"/>
</dbReference>
<feature type="domain" description="Helicase C-terminal" evidence="3">
    <location>
        <begin position="1269"/>
        <end position="1441"/>
    </location>
</feature>
<evidence type="ECO:0000313" key="4">
    <source>
        <dbReference type="EMBL" id="QCQ47757.1"/>
    </source>
</evidence>
<keyword evidence="1" id="KW-0175">Coiled coil</keyword>
<dbReference type="SMART" id="SM00487">
    <property type="entry name" value="DEXDc"/>
    <property type="match status" value="1"/>
</dbReference>
<dbReference type="InterPro" id="IPR029063">
    <property type="entry name" value="SAM-dependent_MTases_sf"/>
</dbReference>
<dbReference type="InterPro" id="IPR001650">
    <property type="entry name" value="Helicase_C-like"/>
</dbReference>
<dbReference type="SUPFAM" id="SSF52540">
    <property type="entry name" value="P-loop containing nucleoside triphosphate hydrolases"/>
    <property type="match status" value="2"/>
</dbReference>
<dbReference type="InterPro" id="IPR052933">
    <property type="entry name" value="DNA_Protect_Modify"/>
</dbReference>
<evidence type="ECO:0000256" key="1">
    <source>
        <dbReference type="SAM" id="Coils"/>
    </source>
</evidence>
<protein>
    <submittedName>
        <fullName evidence="4">DNA methylase</fullName>
    </submittedName>
</protein>
<dbReference type="SMART" id="SM00490">
    <property type="entry name" value="HELICc"/>
    <property type="match status" value="1"/>
</dbReference>
<keyword evidence="4" id="KW-0489">Methyltransferase</keyword>
<sequence length="1827" mass="207946">MAFNKQEKLRDNIEAIRLLFDLESSKRAASIQEREILSRYCGFGGLKCILNPLDSSQWAKSQLPLFPMISELHELIRNNVDTEGEYKRYIASLKSSVLTAFYTPPTIVSTISDVLYKNGVIPQRILDPSAGQGVFLDAFLRNNTDATIMAFEKDLLTGKILSHLYPEQKIRVEGFEKIEPTFNEYFDVATSNIPFGDIAIFDPIFNNSQDEARRLSAKTIHNYFFVKGLDTVRDGGIVAFITSQGVMNAPLHKAQRELLMQNADLLSAIRLPNNLFREVAGTEVGSDLIVLQKHSGKQILSERETAFLDGYTTEIKTNTNRYFQDGKRVIYTKRFLDKDLYGHPAMVYLHEGGITGISKELERMLTEDLVNHLNIDKFITPGNKNKGPLAIETQATTEPPLLDLYDLFGFSDRERQAAQQGITHIKNHRNTNQKKEEIKSQSISPMRARPFSGNMKSFYQEGTLVQEHNQIGCLRKITLYDAVFQPIELGKEQQEKALLYISIRDNYHHLYSKEAELHIEQKLERYNLNATYDAFTERFGPLNKKENVQLILMDACGRDMLSLERVENNKFIKADIFNHPVSFSIDTPVSVATPEEALAASLNMYGEINMEYMEGLYQSKEELIEALKGRIFFNPLINNYEIKDSFIAGNVIEKAEQIKQWQQENPIDTRVNESLIALQEATPRPIKFDELDFNFGERWISPKIYADYASNLFETEVNIRYMENLDEYLVNIESKNAKITDQYAVKGYYRNYDGITLLKHALVNTVPDISKCIGKDANNRDIKVRDSEAIQLANAKIDEIRNGFTDWLQDQPSEFQQQLANEYNKKFNCFVRPAYDGSHQTFPDLNLKGLGISGLYPSQKDCIWMLIQNGGGIGDHEVGTGKTLIMCVAAHEMHRLGLVHKPIIIGLKANIAEIAQCYHTAYPNAKILYATEKDFTPKSRKQFFNNIKNNNYDCIIMSHDQFAKIPQSPDMMRKILQAELDSVEENLETMRSQGKDVSNAMIKGLEKRKLNLNAKLEKIAHDISQRKDDIIDFAQMGIDHIFVDESHQYKNLTFNTRHTRVAGLGNSEGSQKALNLLFAIRTIQERTGRDLGATFLSGTTISNSLTELYLLFKYLRPLELKRQNINCFDAWAAIFAKKTTDFEFSVTNNIVQKERFRYFIKVPELATFYNEITDYRTAEDVGVDRPAKNEILHNIPPTPEQEEFIQKLMKFAETGDATILGRPPLSETEEKAKMLIATDYARKMALDMRLISNCYSDHPNNKANHCANEIARYYRKFDEQKGTQFVFSDLGTFQPGTWNIHSEIKRKLVEEHNIPENEIRFIQECKTEKARKKVIQEMNEGKVRVLFGSTSMLGTGVNAQQRAVAIHHLDTPWRPSDLSQRDGRAVRKGNEIAKLYANNKVDVIIYAVEKSLDSYKFNLLHCKQTFISQLKNGAMGARTIDEGGVDEKSGMNFSEYMAILSGNTDLLDKAKIEKKVMALESERKSFLKAKNQTNNKLNNYIQTVERNSEHISLMSTDYETFLNSVQKDEKGNIINLIQLDGLKVINNESIADFLLKIPVNKNTEEYRTIGKIYDFPIIVKSEWITKENKQELQNRFFVKGAYKYTHNNGIITGYSPLAIANNFLNALNNIPRLIARAQKENSTLIPDIPSLKEIINTPWRKEEELKTLKSELSALERKIQLTLTPIGQSADKKEDSTESENVTISQDKINNEEVSIYNSQNTSVIKDMKIQSSGSKTLIADITLENNTPIFTSNLRISDKATGTIGELKSSDLDPSQLPAGSIKKLLSGQKVEMPDGNTVHLTKTLLGWSVTVGKEINVMADRSADL</sequence>
<dbReference type="GO" id="GO:0032259">
    <property type="term" value="P:methylation"/>
    <property type="evidence" value="ECO:0007669"/>
    <property type="project" value="UniProtKB-KW"/>
</dbReference>
<dbReference type="PANTHER" id="PTHR41313:SF1">
    <property type="entry name" value="DNA METHYLASE ADENINE-SPECIFIC DOMAIN-CONTAINING PROTEIN"/>
    <property type="match status" value="1"/>
</dbReference>
<feature type="coiled-coil region" evidence="1">
    <location>
        <begin position="973"/>
        <end position="1022"/>
    </location>
</feature>
<dbReference type="EMBL" id="CP036547">
    <property type="protein sequence ID" value="QCQ47757.1"/>
    <property type="molecule type" value="Genomic_DNA"/>
</dbReference>
<accession>A0AAE6EXM6</accession>
<dbReference type="Pfam" id="PF00271">
    <property type="entry name" value="Helicase_C"/>
    <property type="match status" value="1"/>
</dbReference>